<dbReference type="EMBL" id="AP024718">
    <property type="protein sequence ID" value="BCX89056.1"/>
    <property type="molecule type" value="Genomic_DNA"/>
</dbReference>
<evidence type="ECO:0000256" key="6">
    <source>
        <dbReference type="HAMAP-Rule" id="MF_00262"/>
    </source>
</evidence>
<dbReference type="Pfam" id="PF03776">
    <property type="entry name" value="MinE"/>
    <property type="match status" value="1"/>
</dbReference>
<name>A0AAU9CE36_9GAMM</name>
<proteinExistence type="inferred from homology"/>
<evidence type="ECO:0000256" key="3">
    <source>
        <dbReference type="ARBA" id="ARBA00022618"/>
    </source>
</evidence>
<keyword evidence="4 6" id="KW-0131">Cell cycle</keyword>
<evidence type="ECO:0000256" key="1">
    <source>
        <dbReference type="ARBA" id="ARBA00008168"/>
    </source>
</evidence>
<comment type="function">
    <text evidence="5 6">Prevents the cell division inhibition by proteins MinC and MinD at internal division sites while permitting inhibition at polar sites. This ensures cell division at the proper site by restricting the formation of a division septum at the midpoint of the long axis of the cell.</text>
</comment>
<dbReference type="AlphaFoldDB" id="A0AAU9CE36"/>
<dbReference type="GO" id="GO:0051301">
    <property type="term" value="P:cell division"/>
    <property type="evidence" value="ECO:0007669"/>
    <property type="project" value="UniProtKB-KW"/>
</dbReference>
<accession>A0AAU9CE36</accession>
<reference evidence="8" key="1">
    <citation type="journal article" date="2024" name="Int. J. Syst. Evol. Microbiol.">
        <title>Methylomarinovum tepidoasis sp. nov., a moderately thermophilic methanotroph of the family Methylothermaceae isolated from a deep-sea hydrothermal field.</title>
        <authorList>
            <person name="Hirayama H."/>
            <person name="Takaki Y."/>
            <person name="Abe M."/>
            <person name="Miyazaki M."/>
            <person name="Uematsu K."/>
            <person name="Matsui Y."/>
            <person name="Takai K."/>
        </authorList>
    </citation>
    <scope>NUCLEOTIDE SEQUENCE [LARGE SCALE GENOMIC DNA]</scope>
    <source>
        <strain evidence="8">IN45</strain>
    </source>
</reference>
<keyword evidence="3 6" id="KW-0132">Cell division</keyword>
<dbReference type="HAMAP" id="MF_00262">
    <property type="entry name" value="MinE"/>
    <property type="match status" value="1"/>
</dbReference>
<dbReference type="GO" id="GO:0042802">
    <property type="term" value="F:identical protein binding"/>
    <property type="evidence" value="ECO:0007669"/>
    <property type="project" value="UniProtKB-ARBA"/>
</dbReference>
<dbReference type="InterPro" id="IPR005527">
    <property type="entry name" value="MinE"/>
</dbReference>
<dbReference type="GO" id="GO:0032955">
    <property type="term" value="P:regulation of division septum assembly"/>
    <property type="evidence" value="ECO:0007669"/>
    <property type="project" value="InterPro"/>
</dbReference>
<evidence type="ECO:0000256" key="5">
    <source>
        <dbReference type="ARBA" id="ARBA00025265"/>
    </source>
</evidence>
<dbReference type="Gene3D" id="3.30.1070.10">
    <property type="entry name" value="Cell division topological specificity factor MinE"/>
    <property type="match status" value="1"/>
</dbReference>
<organism evidence="7 8">
    <name type="scientific">Methylomarinovum tepidoasis</name>
    <dbReference type="NCBI Taxonomy" id="2840183"/>
    <lineage>
        <taxon>Bacteria</taxon>
        <taxon>Pseudomonadati</taxon>
        <taxon>Pseudomonadota</taxon>
        <taxon>Gammaproteobacteria</taxon>
        <taxon>Methylococcales</taxon>
        <taxon>Methylothermaceae</taxon>
        <taxon>Methylomarinovum</taxon>
    </lineage>
</organism>
<dbReference type="NCBIfam" id="NF001422">
    <property type="entry name" value="PRK00296.1"/>
    <property type="match status" value="1"/>
</dbReference>
<gene>
    <name evidence="6" type="primary">minE</name>
    <name evidence="7" type="ORF">MIN45_P1426</name>
</gene>
<dbReference type="NCBIfam" id="TIGR01215">
    <property type="entry name" value="minE"/>
    <property type="match status" value="1"/>
</dbReference>
<dbReference type="KEGG" id="meiy:MIN45_P1426"/>
<keyword evidence="8" id="KW-1185">Reference proteome</keyword>
<dbReference type="RefSeq" id="WP_286291325.1">
    <property type="nucleotide sequence ID" value="NZ_AP024718.1"/>
</dbReference>
<evidence type="ECO:0000256" key="4">
    <source>
        <dbReference type="ARBA" id="ARBA00023306"/>
    </source>
</evidence>
<protein>
    <recommendedName>
        <fullName evidence="2 6">Cell division topological specificity factor</fullName>
    </recommendedName>
</protein>
<comment type="similarity">
    <text evidence="1 6">Belongs to the MinE family.</text>
</comment>
<dbReference type="InterPro" id="IPR036707">
    <property type="entry name" value="MinE_sf"/>
</dbReference>
<dbReference type="Proteomes" id="UP001321450">
    <property type="component" value="Chromosome"/>
</dbReference>
<sequence>MGLLNYFRSSRPKSAQVAKERLQILVAHERKLRDAPSYLPQMQQEILAVIRKYVAVDDDAISIQMEQDAEHEILEVNIVLPEDGTGGKVHSQPLR</sequence>
<dbReference type="FunFam" id="3.30.1070.10:FF:000001">
    <property type="entry name" value="Cell division topological specificity factor"/>
    <property type="match status" value="1"/>
</dbReference>
<evidence type="ECO:0000313" key="8">
    <source>
        <dbReference type="Proteomes" id="UP001321450"/>
    </source>
</evidence>
<dbReference type="SUPFAM" id="SSF55229">
    <property type="entry name" value="Cell division protein MinE topological specificity domain"/>
    <property type="match status" value="1"/>
</dbReference>
<evidence type="ECO:0000256" key="2">
    <source>
        <dbReference type="ARBA" id="ARBA00020112"/>
    </source>
</evidence>
<evidence type="ECO:0000313" key="7">
    <source>
        <dbReference type="EMBL" id="BCX89056.1"/>
    </source>
</evidence>